<evidence type="ECO:0000256" key="1">
    <source>
        <dbReference type="SAM" id="Phobius"/>
    </source>
</evidence>
<evidence type="ECO:0000313" key="2">
    <source>
        <dbReference type="EMBL" id="GIY11384.1"/>
    </source>
</evidence>
<accession>A0AAV4QRE9</accession>
<keyword evidence="1" id="KW-0812">Transmembrane</keyword>
<keyword evidence="1" id="KW-1133">Transmembrane helix</keyword>
<reference evidence="2 3" key="1">
    <citation type="submission" date="2021-06" db="EMBL/GenBank/DDBJ databases">
        <title>Caerostris extrusa draft genome.</title>
        <authorList>
            <person name="Kono N."/>
            <person name="Arakawa K."/>
        </authorList>
    </citation>
    <scope>NUCLEOTIDE SEQUENCE [LARGE SCALE GENOMIC DNA]</scope>
</reference>
<gene>
    <name evidence="2" type="ORF">CEXT_506541</name>
</gene>
<dbReference type="Proteomes" id="UP001054945">
    <property type="component" value="Unassembled WGS sequence"/>
</dbReference>
<feature type="transmembrane region" description="Helical" evidence="1">
    <location>
        <begin position="29"/>
        <end position="45"/>
    </location>
</feature>
<organism evidence="2 3">
    <name type="scientific">Caerostris extrusa</name>
    <name type="common">Bark spider</name>
    <name type="synonym">Caerostris bankana</name>
    <dbReference type="NCBI Taxonomy" id="172846"/>
    <lineage>
        <taxon>Eukaryota</taxon>
        <taxon>Metazoa</taxon>
        <taxon>Ecdysozoa</taxon>
        <taxon>Arthropoda</taxon>
        <taxon>Chelicerata</taxon>
        <taxon>Arachnida</taxon>
        <taxon>Araneae</taxon>
        <taxon>Araneomorphae</taxon>
        <taxon>Entelegynae</taxon>
        <taxon>Araneoidea</taxon>
        <taxon>Araneidae</taxon>
        <taxon>Caerostris</taxon>
    </lineage>
</organism>
<comment type="caution">
    <text evidence="2">The sequence shown here is derived from an EMBL/GenBank/DDBJ whole genome shotgun (WGS) entry which is preliminary data.</text>
</comment>
<name>A0AAV4QRE9_CAEEX</name>
<evidence type="ECO:0000313" key="3">
    <source>
        <dbReference type="Proteomes" id="UP001054945"/>
    </source>
</evidence>
<proteinExistence type="predicted"/>
<keyword evidence="1" id="KW-0472">Membrane</keyword>
<dbReference type="EMBL" id="BPLR01006640">
    <property type="protein sequence ID" value="GIY11384.1"/>
    <property type="molecule type" value="Genomic_DNA"/>
</dbReference>
<keyword evidence="3" id="KW-1185">Reference proteome</keyword>
<sequence>MTSPSDGPPSWVPPGSEPPVYLAGKSKRLPPAACLSLWLVFFSLYEARNSYRKYRVALSQIELRREEVNEARLKNAGEVNSVIFLFGKLFLFDGFCSEK</sequence>
<dbReference type="AlphaFoldDB" id="A0AAV4QRE9"/>
<protein>
    <submittedName>
        <fullName evidence="2">Uncharacterized protein</fullName>
    </submittedName>
</protein>